<evidence type="ECO:0000313" key="7">
    <source>
        <dbReference type="Proteomes" id="UP000664857"/>
    </source>
</evidence>
<keyword evidence="2" id="KW-0805">Transcription regulation</keyword>
<dbReference type="InterPro" id="IPR000843">
    <property type="entry name" value="HTH_LacI"/>
</dbReference>
<dbReference type="Gene3D" id="1.10.260.40">
    <property type="entry name" value="lambda repressor-like DNA-binding domains"/>
    <property type="match status" value="1"/>
</dbReference>
<reference evidence="6 7" key="1">
    <citation type="submission" date="2021-03" db="EMBL/GenBank/DDBJ databases">
        <title>Enterococcal diversity collection.</title>
        <authorList>
            <person name="Gilmore M.S."/>
            <person name="Schwartzman J."/>
            <person name="Van Tyne D."/>
            <person name="Martin M."/>
            <person name="Earl A.M."/>
            <person name="Manson A.L."/>
            <person name="Straub T."/>
            <person name="Salamzade R."/>
            <person name="Saavedra J."/>
            <person name="Lebreton F."/>
            <person name="Prichula J."/>
            <person name="Schaufler K."/>
            <person name="Gaca A."/>
            <person name="Sgardioli B."/>
            <person name="Wagenaar J."/>
            <person name="Strong T."/>
        </authorList>
    </citation>
    <scope>NUCLEOTIDE SEQUENCE [LARGE SCALE GENOMIC DNA]</scope>
    <source>
        <strain evidence="6 7">DIV0080</strain>
    </source>
</reference>
<dbReference type="PROSITE" id="PS00356">
    <property type="entry name" value="HTH_LACI_1"/>
    <property type="match status" value="1"/>
</dbReference>
<keyword evidence="3 6" id="KW-0238">DNA-binding</keyword>
<evidence type="ECO:0000313" key="6">
    <source>
        <dbReference type="EMBL" id="MBO0477623.1"/>
    </source>
</evidence>
<dbReference type="SMART" id="SM00354">
    <property type="entry name" value="HTH_LACI"/>
    <property type="match status" value="1"/>
</dbReference>
<dbReference type="PROSITE" id="PS50932">
    <property type="entry name" value="HTH_LACI_2"/>
    <property type="match status" value="1"/>
</dbReference>
<evidence type="ECO:0000256" key="2">
    <source>
        <dbReference type="ARBA" id="ARBA00023015"/>
    </source>
</evidence>
<dbReference type="SUPFAM" id="SSF53822">
    <property type="entry name" value="Periplasmic binding protein-like I"/>
    <property type="match status" value="1"/>
</dbReference>
<dbReference type="Pfam" id="PF13377">
    <property type="entry name" value="Peripla_BP_3"/>
    <property type="match status" value="1"/>
</dbReference>
<dbReference type="Gene3D" id="3.40.50.2300">
    <property type="match status" value="2"/>
</dbReference>
<protein>
    <submittedName>
        <fullName evidence="6">LacI family DNA-binding transcriptional regulator</fullName>
    </submittedName>
</protein>
<dbReference type="EMBL" id="JAFLVX010000031">
    <property type="protein sequence ID" value="MBO0477623.1"/>
    <property type="molecule type" value="Genomic_DNA"/>
</dbReference>
<dbReference type="SUPFAM" id="SSF47413">
    <property type="entry name" value="lambda repressor-like DNA-binding domains"/>
    <property type="match status" value="1"/>
</dbReference>
<evidence type="ECO:0000259" key="5">
    <source>
        <dbReference type="PROSITE" id="PS50932"/>
    </source>
</evidence>
<organism evidence="6 7">
    <name type="scientific">Candidatus Vagococcus giribetii</name>
    <dbReference type="NCBI Taxonomy" id="2230876"/>
    <lineage>
        <taxon>Bacteria</taxon>
        <taxon>Bacillati</taxon>
        <taxon>Bacillota</taxon>
        <taxon>Bacilli</taxon>
        <taxon>Lactobacillales</taxon>
        <taxon>Enterococcaceae</taxon>
        <taxon>Vagococcus</taxon>
    </lineage>
</organism>
<accession>A0ABS3HV47</accession>
<sequence>MVGIRDIAKVAGVSISTVSYALNGSDKVTEETRQRIEKIASEMNYVPNMAAKALKRQETKIIAVYLSDYMGSFYGELLDGIKHGLQSYDYEMIVCSGKRSHLFIPERMVDGVIILDWTFETEEIEKYGKLGYKLVTLDREVEGDNLCHVLLDNIGGATLAIEKIVEQPTAEIHVVTGPENSFDSMRRLEATERELKRYGKEYHLHQGSFDAKSGKRIAEEIYLRMTSKPISIFSFNDEMVIGMYDFFRRTELKIGKDIQIIGFDNTYYGNIISPTIATIGFSKKRWGMVAVEKLMQLIKNEPTSNGLIYTSFIPGESFGEQ</sequence>
<dbReference type="RefSeq" id="WP_206967768.1">
    <property type="nucleotide sequence ID" value="NZ_JAFLVX010000031.1"/>
</dbReference>
<dbReference type="CDD" id="cd01392">
    <property type="entry name" value="HTH_LacI"/>
    <property type="match status" value="1"/>
</dbReference>
<dbReference type="GO" id="GO:0003677">
    <property type="term" value="F:DNA binding"/>
    <property type="evidence" value="ECO:0007669"/>
    <property type="project" value="UniProtKB-KW"/>
</dbReference>
<dbReference type="CDD" id="cd06267">
    <property type="entry name" value="PBP1_LacI_sugar_binding-like"/>
    <property type="match status" value="1"/>
</dbReference>
<keyword evidence="7" id="KW-1185">Reference proteome</keyword>
<evidence type="ECO:0000256" key="4">
    <source>
        <dbReference type="ARBA" id="ARBA00023163"/>
    </source>
</evidence>
<dbReference type="InterPro" id="IPR046335">
    <property type="entry name" value="LacI/GalR-like_sensor"/>
</dbReference>
<gene>
    <name evidence="6" type="ORF">DOK76_11105</name>
</gene>
<dbReference type="PANTHER" id="PTHR30146">
    <property type="entry name" value="LACI-RELATED TRANSCRIPTIONAL REPRESSOR"/>
    <property type="match status" value="1"/>
</dbReference>
<dbReference type="Proteomes" id="UP000664857">
    <property type="component" value="Unassembled WGS sequence"/>
</dbReference>
<evidence type="ECO:0000256" key="3">
    <source>
        <dbReference type="ARBA" id="ARBA00023125"/>
    </source>
</evidence>
<dbReference type="PANTHER" id="PTHR30146:SF148">
    <property type="entry name" value="HTH-TYPE TRANSCRIPTIONAL REPRESSOR PURR-RELATED"/>
    <property type="match status" value="1"/>
</dbReference>
<dbReference type="Pfam" id="PF00356">
    <property type="entry name" value="LacI"/>
    <property type="match status" value="1"/>
</dbReference>
<keyword evidence="1" id="KW-0678">Repressor</keyword>
<proteinExistence type="predicted"/>
<evidence type="ECO:0000256" key="1">
    <source>
        <dbReference type="ARBA" id="ARBA00022491"/>
    </source>
</evidence>
<keyword evidence="4" id="KW-0804">Transcription</keyword>
<feature type="domain" description="HTH lacI-type" evidence="5">
    <location>
        <begin position="2"/>
        <end position="56"/>
    </location>
</feature>
<name>A0ABS3HV47_9ENTE</name>
<comment type="caution">
    <text evidence="6">The sequence shown here is derived from an EMBL/GenBank/DDBJ whole genome shotgun (WGS) entry which is preliminary data.</text>
</comment>
<dbReference type="InterPro" id="IPR010982">
    <property type="entry name" value="Lambda_DNA-bd_dom_sf"/>
</dbReference>
<dbReference type="InterPro" id="IPR028082">
    <property type="entry name" value="Peripla_BP_I"/>
</dbReference>